<comment type="similarity">
    <text evidence="2">Belongs to the UDP-glycosyltransferase family.</text>
</comment>
<keyword evidence="2" id="KW-0328">Glycosyltransferase</keyword>
<dbReference type="AlphaFoldDB" id="A0A939QF06"/>
<dbReference type="Gene3D" id="3.40.50.2000">
    <property type="entry name" value="Glycogen Phosphorylase B"/>
    <property type="match status" value="2"/>
</dbReference>
<dbReference type="InterPro" id="IPR050426">
    <property type="entry name" value="Glycosyltransferase_28"/>
</dbReference>
<evidence type="ECO:0000313" key="4">
    <source>
        <dbReference type="Proteomes" id="UP000668403"/>
    </source>
</evidence>
<dbReference type="GO" id="GO:0008194">
    <property type="term" value="F:UDP-glycosyltransferase activity"/>
    <property type="evidence" value="ECO:0007669"/>
    <property type="project" value="InterPro"/>
</dbReference>
<dbReference type="InterPro" id="IPR002213">
    <property type="entry name" value="UDP_glucos_trans"/>
</dbReference>
<protein>
    <submittedName>
        <fullName evidence="3">Glycosyltransferase family 1 protein</fullName>
    </submittedName>
</protein>
<evidence type="ECO:0000313" key="3">
    <source>
        <dbReference type="EMBL" id="MBO2990691.1"/>
    </source>
</evidence>
<evidence type="ECO:0000256" key="1">
    <source>
        <dbReference type="ARBA" id="ARBA00022679"/>
    </source>
</evidence>
<gene>
    <name evidence="3" type="ORF">J4H85_11865</name>
</gene>
<evidence type="ECO:0000256" key="2">
    <source>
        <dbReference type="RuleBase" id="RU003718"/>
    </source>
</evidence>
<organism evidence="3 4">
    <name type="scientific">Leucobacter tardus</name>
    <dbReference type="NCBI Taxonomy" id="501483"/>
    <lineage>
        <taxon>Bacteria</taxon>
        <taxon>Bacillati</taxon>
        <taxon>Actinomycetota</taxon>
        <taxon>Actinomycetes</taxon>
        <taxon>Micrococcales</taxon>
        <taxon>Microbacteriaceae</taxon>
        <taxon>Leucobacter</taxon>
    </lineage>
</organism>
<dbReference type="EMBL" id="JAGFBF010000005">
    <property type="protein sequence ID" value="MBO2990691.1"/>
    <property type="molecule type" value="Genomic_DNA"/>
</dbReference>
<dbReference type="GO" id="GO:0017000">
    <property type="term" value="P:antibiotic biosynthetic process"/>
    <property type="evidence" value="ECO:0007669"/>
    <property type="project" value="UniProtKB-ARBA"/>
</dbReference>
<dbReference type="RefSeq" id="WP_208239884.1">
    <property type="nucleotide sequence ID" value="NZ_BAAAQU010000002.1"/>
</dbReference>
<reference evidence="3" key="1">
    <citation type="submission" date="2021-03" db="EMBL/GenBank/DDBJ databases">
        <title>Leucobacter chromiisoli sp. nov., isolated from chromium-containing soil of chemical plant.</title>
        <authorList>
            <person name="Xu Z."/>
        </authorList>
    </citation>
    <scope>NUCLEOTIDE SEQUENCE</scope>
    <source>
        <strain evidence="3">K 70/01</strain>
    </source>
</reference>
<accession>A0A939QF06</accession>
<dbReference type="Pfam" id="PF00201">
    <property type="entry name" value="UDPGT"/>
    <property type="match status" value="1"/>
</dbReference>
<name>A0A939QF06_9MICO</name>
<proteinExistence type="inferred from homology"/>
<sequence>MTLLIISPDYASHLYPLGAMGRSWQERGERVVVATGSATASIVEEFGYEHRELALGKGSNPGTIRVEEQPAGEDNLLDGFFQATRDGMIATLMYQARARLHDLMYEPVSSARRVLEIVRQVEPDQILVDHLAFSARVGLHAAGIDYIDAVLGHPSALPLAEAGEVYGYPTAWPASFVPGEDELEELADLCARVSENFTEEWNRAVVELSTDIGITRSPSLVQSRLSENAFSERGRTLVYNYPRELMPADRLKFVPESVFVGASVRDLPGSAAVDDWIQSSDAPFVYVSFGSFLSARGDVLKVVVEALRASGVRAVIAHGSTPVSDLGTLPPDWFVAEFLPQVTLLQHAAAAVSHGGNNSVTEALAFGVPLVVLPFSTDQFAGAAALEQKNLGIVLPPNTVTPAELARAITRALDMPRESRELLHALRSDQRSGVDLYRLTS</sequence>
<keyword evidence="4" id="KW-1185">Reference proteome</keyword>
<dbReference type="Proteomes" id="UP000668403">
    <property type="component" value="Unassembled WGS sequence"/>
</dbReference>
<dbReference type="InterPro" id="IPR035595">
    <property type="entry name" value="UDP_glycos_trans_CS"/>
</dbReference>
<dbReference type="CDD" id="cd03784">
    <property type="entry name" value="GT1_Gtf-like"/>
    <property type="match status" value="1"/>
</dbReference>
<dbReference type="SUPFAM" id="SSF53756">
    <property type="entry name" value="UDP-Glycosyltransferase/glycogen phosphorylase"/>
    <property type="match status" value="1"/>
</dbReference>
<comment type="caution">
    <text evidence="3">The sequence shown here is derived from an EMBL/GenBank/DDBJ whole genome shotgun (WGS) entry which is preliminary data.</text>
</comment>
<dbReference type="PANTHER" id="PTHR48050:SF13">
    <property type="entry name" value="STEROL 3-BETA-GLUCOSYLTRANSFERASE UGT80A2"/>
    <property type="match status" value="1"/>
</dbReference>
<dbReference type="PROSITE" id="PS00375">
    <property type="entry name" value="UDPGT"/>
    <property type="match status" value="1"/>
</dbReference>
<keyword evidence="1 2" id="KW-0808">Transferase</keyword>
<dbReference type="PANTHER" id="PTHR48050">
    <property type="entry name" value="STEROL 3-BETA-GLUCOSYLTRANSFERASE"/>
    <property type="match status" value="1"/>
</dbReference>